<feature type="domain" description="Orn/Lys/Arg decarboxylases family 1 pyridoxal-P attachment site" evidence="7">
    <location>
        <begin position="394"/>
        <end position="408"/>
    </location>
</feature>
<dbReference type="EC" id="4.1.1.19" evidence="8"/>
<dbReference type="Gene3D" id="3.40.640.10">
    <property type="entry name" value="Type I PLP-dependent aspartate aminotransferase-like (Major domain)"/>
    <property type="match status" value="1"/>
</dbReference>
<dbReference type="Pfam" id="PF03709">
    <property type="entry name" value="OKR_DC_1_N"/>
    <property type="match status" value="1"/>
</dbReference>
<keyword evidence="4 6" id="KW-0663">Pyridoxal phosphate</keyword>
<dbReference type="InterPro" id="IPR015424">
    <property type="entry name" value="PyrdxlP-dep_Trfase"/>
</dbReference>
<dbReference type="InterPro" id="IPR015421">
    <property type="entry name" value="PyrdxlP-dep_Trfase_major"/>
</dbReference>
<dbReference type="Pfam" id="PF01276">
    <property type="entry name" value="OKR_DC_1"/>
    <property type="match status" value="1"/>
</dbReference>
<dbReference type="InterPro" id="IPR008286">
    <property type="entry name" value="Prn/Lys/Arg_de-COase_C"/>
</dbReference>
<dbReference type="RefSeq" id="WP_101814270.1">
    <property type="nucleotide sequence ID" value="NZ_PJZF01000001.1"/>
</dbReference>
<evidence type="ECO:0000256" key="3">
    <source>
        <dbReference type="ARBA" id="ARBA00022793"/>
    </source>
</evidence>
<name>A0A2N5EFW1_9GAMM</name>
<dbReference type="PANTHER" id="PTHR45229">
    <property type="entry name" value="CONSTITUTIVE ORNITHINE DECARBOXYLASE"/>
    <property type="match status" value="1"/>
</dbReference>
<accession>A0A2N5EFW1</accession>
<dbReference type="Pfam" id="PF03711">
    <property type="entry name" value="OKR_DC_1_C"/>
    <property type="match status" value="1"/>
</dbReference>
<dbReference type="Gene3D" id="3.90.1150.10">
    <property type="entry name" value="Aspartate Aminotransferase, domain 1"/>
    <property type="match status" value="1"/>
</dbReference>
<keyword evidence="9" id="KW-1185">Reference proteome</keyword>
<evidence type="ECO:0000256" key="5">
    <source>
        <dbReference type="ARBA" id="ARBA00023239"/>
    </source>
</evidence>
<keyword evidence="3" id="KW-0210">Decarboxylase</keyword>
<dbReference type="PANTHER" id="PTHR45229:SF3">
    <property type="entry name" value="BIODEGRADATIVE ARGININE DECARBOXYLASE"/>
    <property type="match status" value="1"/>
</dbReference>
<gene>
    <name evidence="8" type="ORF">CYR55_00790</name>
</gene>
<comment type="similarity">
    <text evidence="2">Belongs to the Orn/Lys/Arg decarboxylase class-I family.</text>
</comment>
<evidence type="ECO:0000256" key="4">
    <source>
        <dbReference type="ARBA" id="ARBA00022898"/>
    </source>
</evidence>
<dbReference type="PROSITE" id="PS00703">
    <property type="entry name" value="OKR_DC_1"/>
    <property type="match status" value="1"/>
</dbReference>
<evidence type="ECO:0000313" key="8">
    <source>
        <dbReference type="EMBL" id="PLR41405.1"/>
    </source>
</evidence>
<dbReference type="Gene3D" id="3.40.50.2300">
    <property type="match status" value="1"/>
</dbReference>
<evidence type="ECO:0000256" key="2">
    <source>
        <dbReference type="ARBA" id="ARBA00010671"/>
    </source>
</evidence>
<evidence type="ECO:0000256" key="6">
    <source>
        <dbReference type="PIRSR" id="PIRSR009393-1"/>
    </source>
</evidence>
<feature type="modified residue" description="N6-(pyridoxal phosphate)lysine" evidence="6">
    <location>
        <position position="399"/>
    </location>
</feature>
<dbReference type="InterPro" id="IPR036633">
    <property type="entry name" value="Prn/Lys/Arg_de-COase_C_sf"/>
</dbReference>
<dbReference type="GO" id="GO:0005829">
    <property type="term" value="C:cytosol"/>
    <property type="evidence" value="ECO:0007669"/>
    <property type="project" value="TreeGrafter"/>
</dbReference>
<organism evidence="8 9">
    <name type="scientific">Chimaeribacter californicus</name>
    <dbReference type="NCBI Taxonomy" id="2060067"/>
    <lineage>
        <taxon>Bacteria</taxon>
        <taxon>Pseudomonadati</taxon>
        <taxon>Pseudomonadota</taxon>
        <taxon>Gammaproteobacteria</taxon>
        <taxon>Enterobacterales</taxon>
        <taxon>Yersiniaceae</taxon>
        <taxon>Chimaeribacter</taxon>
    </lineage>
</organism>
<dbReference type="SUPFAM" id="SSF53383">
    <property type="entry name" value="PLP-dependent transferases"/>
    <property type="match status" value="1"/>
</dbReference>
<dbReference type="InterPro" id="IPR005308">
    <property type="entry name" value="OKR_de-COase_N"/>
</dbReference>
<dbReference type="Proteomes" id="UP000234240">
    <property type="component" value="Unassembled WGS sequence"/>
</dbReference>
<evidence type="ECO:0000313" key="9">
    <source>
        <dbReference type="Proteomes" id="UP000234240"/>
    </source>
</evidence>
<keyword evidence="5 8" id="KW-0456">Lyase</keyword>
<dbReference type="InterPro" id="IPR011193">
    <property type="entry name" value="Orn/lys/arg_de-COase"/>
</dbReference>
<dbReference type="InterPro" id="IPR000310">
    <property type="entry name" value="Orn/Lys/Arg_deCO2ase_major_dom"/>
</dbReference>
<dbReference type="PIRSF" id="PIRSF009393">
    <property type="entry name" value="Orn_decarb"/>
    <property type="match status" value="1"/>
</dbReference>
<dbReference type="InterPro" id="IPR015422">
    <property type="entry name" value="PyrdxlP-dep_Trfase_small"/>
</dbReference>
<dbReference type="GO" id="GO:0030170">
    <property type="term" value="F:pyridoxal phosphate binding"/>
    <property type="evidence" value="ECO:0007669"/>
    <property type="project" value="TreeGrafter"/>
</dbReference>
<dbReference type="Gene3D" id="3.90.100.10">
    <property type="entry name" value="Orn/Lys/Arg decarboxylase, C-terminal domain"/>
    <property type="match status" value="1"/>
</dbReference>
<proteinExistence type="inferred from homology"/>
<comment type="caution">
    <text evidence="8">The sequence shown here is derived from an EMBL/GenBank/DDBJ whole genome shotgun (WGS) entry which is preliminary data.</text>
</comment>
<protein>
    <submittedName>
        <fullName evidence="8">Arginine decarboxylase</fullName>
        <ecNumber evidence="8">4.1.1.19</ecNumber>
    </submittedName>
</protein>
<dbReference type="GO" id="GO:0006527">
    <property type="term" value="P:L-arginine catabolic process"/>
    <property type="evidence" value="ECO:0007669"/>
    <property type="project" value="TreeGrafter"/>
</dbReference>
<dbReference type="GO" id="GO:0008792">
    <property type="term" value="F:arginine decarboxylase activity"/>
    <property type="evidence" value="ECO:0007669"/>
    <property type="project" value="UniProtKB-EC"/>
</dbReference>
<sequence>MIDLGTHKKRKVLVVDSNILDSNTANSRAVQELITALQGVNLDVIPAATFEDGKATVMSDASLCCIFVDWTSGGNDDDSHSQASALLREIRYRNKEVPVLLMAEHSCIDSLTLDIMRMVNEFVWMHEDTADFIAARAKALIAKYYDQLLPPFTKALFHYTLESPEYSWAAPGHQGGVAFTKSAVGREFLDFFGENLFRTDTGIERSAMGSLLDHSGPIKASETYAAKVFGAHQSYSVLNGTSGSNRAIMAAVIGDRQVALCDRNCHKSIEQGLVMTGALPVFFVPTRNRFGIIGPIPKQQFRADDIRARIAAHPLIEQAADRTPVYAVVTNCTYDGMCYHAGQAQDLLAESVDQIHFDEAWYAYARFNPFYQHRYAMRGDPADHDPNGPTVFATHSTHKLLAALSQASYIHIRNGRKPVVHSRFNESYMLQATTSPLYAIIAANEVGAAMMRGGQGQTLTQEVINEAVDFRLALAKVNATFHDRGEWFFAPWNAPEVTDPETGKKIPFRMASKAQLTTDPRCWVLKPGERWHGFDQLEDEWCMLDPIKAGILSPGMNDDGTLMETGIPAAMVTAFLTQHGVVPSRTTDFMVLCLFSVGITKGKWGTLINVLLEFKRHYDENTPVTACLPDLAGGYPARYAGMGLNDLCDEMFNYMKTSQMDKLQSEAFGRLPEPVVLPRQAFQAHMAGHCEHLPLSRLAGRISAVGVIPYPPGIPIVMPGERFGSDEEPWLQYIRSIAEWGEKFPGFEKELEGAEMIDGTYHIWVLEKDAG</sequence>
<dbReference type="OrthoDB" id="9761189at2"/>
<evidence type="ECO:0000259" key="7">
    <source>
        <dbReference type="PROSITE" id="PS00703"/>
    </source>
</evidence>
<reference evidence="8 9" key="1">
    <citation type="submission" date="2017-12" db="EMBL/GenBank/DDBJ databases">
        <title>Characterization of six clinical isolates of Enterochimera gen. nov., a novel genus of the Yersiniaciae family and the three species Enterochimera arupensis sp. nov., Enterochimera coloradensis sp. nov, and Enterochimera californica sp. nov.</title>
        <authorList>
            <person name="Rossi A."/>
            <person name="Fisher M."/>
        </authorList>
    </citation>
    <scope>NUCLEOTIDE SEQUENCE [LARGE SCALE GENOMIC DNA]</scope>
    <source>
        <strain evidence="9">2015-Iso6</strain>
    </source>
</reference>
<dbReference type="EMBL" id="PJZF01000001">
    <property type="protein sequence ID" value="PLR41405.1"/>
    <property type="molecule type" value="Genomic_DNA"/>
</dbReference>
<evidence type="ECO:0000256" key="1">
    <source>
        <dbReference type="ARBA" id="ARBA00001933"/>
    </source>
</evidence>
<dbReference type="FunFam" id="3.40.640.10:FF:000008">
    <property type="entry name" value="Lysine decarboxylase, inducible"/>
    <property type="match status" value="1"/>
</dbReference>
<comment type="cofactor">
    <cofactor evidence="1">
        <name>pyridoxal 5'-phosphate</name>
        <dbReference type="ChEBI" id="CHEBI:597326"/>
    </cofactor>
</comment>
<dbReference type="SUPFAM" id="SSF55904">
    <property type="entry name" value="Ornithine decarboxylase C-terminal domain"/>
    <property type="match status" value="1"/>
</dbReference>
<dbReference type="AlphaFoldDB" id="A0A2N5EFW1"/>